<name>A0AAV1YEG2_LUPLU</name>
<organism evidence="2 3">
    <name type="scientific">Lupinus luteus</name>
    <name type="common">European yellow lupine</name>
    <dbReference type="NCBI Taxonomy" id="3873"/>
    <lineage>
        <taxon>Eukaryota</taxon>
        <taxon>Viridiplantae</taxon>
        <taxon>Streptophyta</taxon>
        <taxon>Embryophyta</taxon>
        <taxon>Tracheophyta</taxon>
        <taxon>Spermatophyta</taxon>
        <taxon>Magnoliopsida</taxon>
        <taxon>eudicotyledons</taxon>
        <taxon>Gunneridae</taxon>
        <taxon>Pentapetalae</taxon>
        <taxon>rosids</taxon>
        <taxon>fabids</taxon>
        <taxon>Fabales</taxon>
        <taxon>Fabaceae</taxon>
        <taxon>Papilionoideae</taxon>
        <taxon>50 kb inversion clade</taxon>
        <taxon>genistoids sensu lato</taxon>
        <taxon>core genistoids</taxon>
        <taxon>Genisteae</taxon>
        <taxon>Lupinus</taxon>
    </lineage>
</organism>
<dbReference type="Proteomes" id="UP001497480">
    <property type="component" value="Unassembled WGS sequence"/>
</dbReference>
<feature type="compositionally biased region" description="Basic and acidic residues" evidence="1">
    <location>
        <begin position="13"/>
        <end position="23"/>
    </location>
</feature>
<dbReference type="EMBL" id="CAXHTB010000023">
    <property type="protein sequence ID" value="CAL0331944.1"/>
    <property type="molecule type" value="Genomic_DNA"/>
</dbReference>
<sequence>MQVYPSGSAIDSMHSDPSEKEDAQSSLNYSFKQGIHPPPTFGSSSNLETLPLQTTKNNIEDGGSAMGVKACFPRSNICQIRAYFLLLMNNAGQGWKSPLIAYKYLLMELMCGKLIPIT</sequence>
<comment type="caution">
    <text evidence="2">The sequence shown here is derived from an EMBL/GenBank/DDBJ whole genome shotgun (WGS) entry which is preliminary data.</text>
</comment>
<feature type="region of interest" description="Disordered" evidence="1">
    <location>
        <begin position="1"/>
        <end position="28"/>
    </location>
</feature>
<gene>
    <name evidence="2" type="ORF">LLUT_LOCUS33004</name>
</gene>
<evidence type="ECO:0000313" key="3">
    <source>
        <dbReference type="Proteomes" id="UP001497480"/>
    </source>
</evidence>
<protein>
    <submittedName>
        <fullName evidence="2">Uncharacterized protein</fullName>
    </submittedName>
</protein>
<proteinExistence type="predicted"/>
<reference evidence="2 3" key="1">
    <citation type="submission" date="2024-03" db="EMBL/GenBank/DDBJ databases">
        <authorList>
            <person name="Martinez-Hernandez J."/>
        </authorList>
    </citation>
    <scope>NUCLEOTIDE SEQUENCE [LARGE SCALE GENOMIC DNA]</scope>
</reference>
<evidence type="ECO:0000313" key="2">
    <source>
        <dbReference type="EMBL" id="CAL0331944.1"/>
    </source>
</evidence>
<keyword evidence="3" id="KW-1185">Reference proteome</keyword>
<evidence type="ECO:0000256" key="1">
    <source>
        <dbReference type="SAM" id="MobiDB-lite"/>
    </source>
</evidence>
<accession>A0AAV1YEG2</accession>
<dbReference type="AlphaFoldDB" id="A0AAV1YEG2"/>